<evidence type="ECO:0000313" key="1">
    <source>
        <dbReference type="EMBL" id="KAI2392328.1"/>
    </source>
</evidence>
<sequence length="1509" mass="167979">MEGRRGSRFGLDSLHRSSIAVDISGPASFDTLLRSLSRDQPLSGAVEEAERAARHLHNFSADQAMAVWNAGNYLADVSNPPDAKKAASNLLEAVSGRQDLPLSARQTLFHYLSHPSTPDLIPSRVKALIALTDHGRKIDFSDSSVLPAAVSWVIPFYDTIASLRARNKKLGRPYNSSTMEEVAFTDLFQLIIDILTLQRQIPETGDIQSLLEGLFVVCKSTHVTGDIKQALAVFDAIISSLEIPTSTFSSLLEVLSNIHASIKSLAGPTSRVVRNLAKSRNQQEMVELLYAFLLETPVSSDRNLNVTRGAVDIFRDLVAAYGQEGMPSLSFDLLVNSLLQATGKNDGRIDTDILEVCLNMLQGDYLAIALQHNWMQFVEVILTCSRRVINPRPQSTDAASLPKSITSDDIKSNISAHVTRIATSMETAWSNLGEHQKLDVLHFYMSVHKHLTPTQLELALNFLNTQGLCHVESADWVSRCWELVYNFILSQEKPSEIRSLALLVFEESYQQSGAAPMFNAEGFTDALCHKFEDESSASFLEKLVPFLVTIALDCESQTFARLVETISLSMRADENKEDLSPTSVSSHPVSQSIPFTNVLSPSLSNIACVGLVRIFLRALVDHPSINLSLVFEKLIDIARSPQRPSDARLTALKLLFGIRCDSAGSILVYQPNDSNFLIPVISRTIDATSRPSVAEELPNDRKATNDSQSSRLSLKDPLSGPLVPESSRGANDTRLLKWNSPVWTGDEAKAFPENTPCAPSTHIFAFSAELENTEGDQHQRTVLPINFWVETVITLLQREKNWDIYSYVLTHMGSQLMNRELFRNSILQIKLLRSVLCEQIKNETFQEPLGWTGVKKGDIAVCIFAALTNLVSFHQHFAKSEQDEIVRTLMLGIGSWEATSRGCIHALSVCCHEIPMSVTKSLHGILDKMSKVMTRTHIAVHILEFLALLARLPDVYVNLRDEEIRTIFGICLRYIESSREQRYKAIDPMANRSTSLPIRLGSGSKEYSANPSTIAGDTKISDDLSRYVYHLTYHVMVFWFLSLKIQDRSNHISWVTKRLVFTDESGKEVIEEQSQVFMDFMQRVTFSDLGDTIPFEHFPPSESDGPVSKKTWIVGMSILTVETAGASGLSQVTKRQASGTTYASYQQRTAPVLPHQIPVSPSPHSITDEQPTRILPSHILIQLTTSAFPTPVVTQPLPLPDDDFTRRAISTFDRNDIVDGHKIGVIYVGEGQIEEKQILANTKGSADYEFFLSGLGTKVSLENAKFNTQGLRWGDDGEYTYAWRDRVSEIVYHVSTMMPTDLGADPQCVKKKMHIGNDFVNIIFNHSNKDVAFDTILTQFNFVNIVIAPACRVSPIESPMDSIEDFYQTFYTVKVASKPGFPDLSSAAIPKVISGRNLASFVRLIALNASAFSLVSSRGGEHVSSWQNRLREIRRLRERAYAASVGSSDAAAEAIYYPHRRNTKPATVQAEEYMPAQGFRANFGTARNLYTDNNVFQNLDFSRWSNNRG</sequence>
<protein>
    <submittedName>
        <fullName evidence="1">Tuberous sclerosis 2-like protein</fullName>
    </submittedName>
</protein>
<gene>
    <name evidence="1" type="primary">TSC2</name>
    <name evidence="1" type="ORF">LOY88_000713</name>
</gene>
<accession>A0ACB8V4A7</accession>
<proteinExistence type="predicted"/>
<name>A0ACB8V4A7_9EURO</name>
<reference evidence="1" key="1">
    <citation type="journal article" date="2022" name="bioRxiv">
        <title>Population genetic analysis of Ophidiomyces ophidiicola, the causative agent of snake fungal disease, indicates recent introductions to the USA.</title>
        <authorList>
            <person name="Ladner J.T."/>
            <person name="Palmer J.M."/>
            <person name="Ettinger C.L."/>
            <person name="Stajich J.E."/>
            <person name="Farrell T.M."/>
            <person name="Glorioso B.M."/>
            <person name="Lawson B."/>
            <person name="Price S.J."/>
            <person name="Stengle A.G."/>
            <person name="Grear D.A."/>
            <person name="Lorch J.M."/>
        </authorList>
    </citation>
    <scope>NUCLEOTIDE SEQUENCE</scope>
    <source>
        <strain evidence="1">NWHC 24266-5</strain>
    </source>
</reference>
<dbReference type="EMBL" id="JALBCA010000007">
    <property type="protein sequence ID" value="KAI2392328.1"/>
    <property type="molecule type" value="Genomic_DNA"/>
</dbReference>
<organism evidence="1">
    <name type="scientific">Ophidiomyces ophidiicola</name>
    <dbReference type="NCBI Taxonomy" id="1387563"/>
    <lineage>
        <taxon>Eukaryota</taxon>
        <taxon>Fungi</taxon>
        <taxon>Dikarya</taxon>
        <taxon>Ascomycota</taxon>
        <taxon>Pezizomycotina</taxon>
        <taxon>Eurotiomycetes</taxon>
        <taxon>Eurotiomycetidae</taxon>
        <taxon>Onygenales</taxon>
        <taxon>Onygenaceae</taxon>
        <taxon>Ophidiomyces</taxon>
    </lineage>
</organism>
<comment type="caution">
    <text evidence="1">The sequence shown here is derived from an EMBL/GenBank/DDBJ whole genome shotgun (WGS) entry which is preliminary data.</text>
</comment>